<accession>A0A1I4FZW8</accession>
<comment type="caution">
    <text evidence="1">The sequence shown here is derived from an EMBL/GenBank/DDBJ whole genome shotgun (WGS) entry which is preliminary data.</text>
</comment>
<name>A0A1I4FZW8_9HYPH</name>
<evidence type="ECO:0000313" key="2">
    <source>
        <dbReference type="Proteomes" id="UP000199598"/>
    </source>
</evidence>
<proteinExistence type="predicted"/>
<reference evidence="1 2" key="1">
    <citation type="submission" date="2016-10" db="EMBL/GenBank/DDBJ databases">
        <authorList>
            <person name="Varghese N."/>
            <person name="Submissions S."/>
        </authorList>
    </citation>
    <scope>NUCLEOTIDE SEQUENCE [LARGE SCALE GENOMIC DNA]</scope>
    <source>
        <strain evidence="1 2">DSM 16392</strain>
    </source>
</reference>
<sequence>MMAGRSAPLQPAFYCASVLVDLPPDTSATPKEISLPFLKSADVPQHTRALNPPLLAYVLNMEVQETEALLTDGLLISNDQQTVLELTEKVLLQAKQDRVHNLPLECSDLVTLQTLFFENGEAVLKGLRRTSGGGTVVWKTDDTVKSALAEICSDFYPFTLMPEPRDGLTFGRVEFPKIFHTTKLQNFISAVRSDSIIMKLFPDGAPSEFAQSTQYFTSFGQGESTNIAVLHENIIRAGSALASLKNDSSESGFIESAWEMLDVVRAILNNKTQTLMVFDIFDLVGLPAETRIDLNPPILRDIPKGLIRHMPATARPSIDEEGRILGGMLQRPCTFDVKLVPRSSFPTFKSDWPVEISLETNSTSRAVVPLATSMAIEVATAARWRATVTVDPFSGPRCSWSNPTSTLARSHIATPEECKRLNELMGTIGSKDTSSIEMAVKRYISATTGRDEPEDSLVDAVIGLESLFGGRAEIALSVASGVARLLGDNLESREELFKRAKDIYSARSALVHGNRDKIKKLDVPSLRLSAVELLKRSILTLLEQRDGLLPLSGSERVRKLVVE</sequence>
<protein>
    <recommendedName>
        <fullName evidence="3">Apea-like HEPN domain-containing protein</fullName>
    </recommendedName>
</protein>
<dbReference type="Proteomes" id="UP000199598">
    <property type="component" value="Unassembled WGS sequence"/>
</dbReference>
<dbReference type="EMBL" id="FOSK01000025">
    <property type="protein sequence ID" value="SFL23385.1"/>
    <property type="molecule type" value="Genomic_DNA"/>
</dbReference>
<keyword evidence="2" id="KW-1185">Reference proteome</keyword>
<evidence type="ECO:0008006" key="3">
    <source>
        <dbReference type="Google" id="ProtNLM"/>
    </source>
</evidence>
<organism evidence="1 2">
    <name type="scientific">Pseudovibrio ascidiaceicola</name>
    <dbReference type="NCBI Taxonomy" id="285279"/>
    <lineage>
        <taxon>Bacteria</taxon>
        <taxon>Pseudomonadati</taxon>
        <taxon>Pseudomonadota</taxon>
        <taxon>Alphaproteobacteria</taxon>
        <taxon>Hyphomicrobiales</taxon>
        <taxon>Stappiaceae</taxon>
        <taxon>Pseudovibrio</taxon>
    </lineage>
</organism>
<gene>
    <name evidence="1" type="ORF">SAMN04488518_1255</name>
</gene>
<evidence type="ECO:0000313" key="1">
    <source>
        <dbReference type="EMBL" id="SFL23385.1"/>
    </source>
</evidence>